<keyword evidence="5" id="KW-0378">Hydrolase</keyword>
<dbReference type="InterPro" id="IPR041492">
    <property type="entry name" value="HAD_2"/>
</dbReference>
<dbReference type="EMBL" id="SMCO01000001">
    <property type="protein sequence ID" value="TCV90538.1"/>
    <property type="molecule type" value="Genomic_DNA"/>
</dbReference>
<accession>A0A4R3YH08</accession>
<dbReference type="SFLD" id="SFLDG01135">
    <property type="entry name" value="C1.5.6:_HAD__Beta-PGM__Phospha"/>
    <property type="match status" value="1"/>
</dbReference>
<dbReference type="GO" id="GO:0008967">
    <property type="term" value="F:phosphoglycolate phosphatase activity"/>
    <property type="evidence" value="ECO:0007669"/>
    <property type="project" value="UniProtKB-EC"/>
</dbReference>
<dbReference type="OrthoDB" id="9776368at2"/>
<dbReference type="SFLD" id="SFLDG01129">
    <property type="entry name" value="C1.5:_HAD__Beta-PGM__Phosphata"/>
    <property type="match status" value="1"/>
</dbReference>
<dbReference type="GO" id="GO:0005829">
    <property type="term" value="C:cytosol"/>
    <property type="evidence" value="ECO:0007669"/>
    <property type="project" value="TreeGrafter"/>
</dbReference>
<dbReference type="NCBIfam" id="TIGR01509">
    <property type="entry name" value="HAD-SF-IA-v3"/>
    <property type="match status" value="1"/>
</dbReference>
<evidence type="ECO:0000313" key="10">
    <source>
        <dbReference type="Proteomes" id="UP000295367"/>
    </source>
</evidence>
<dbReference type="SFLD" id="SFLDS00003">
    <property type="entry name" value="Haloacid_Dehalogenase"/>
    <property type="match status" value="1"/>
</dbReference>
<dbReference type="InterPro" id="IPR023214">
    <property type="entry name" value="HAD_sf"/>
</dbReference>
<sequence length="219" mass="23995">MPEKTRAVLFDLDGTLADTAPDLGYALNEQRRLHGLPPLTLEEIRPQASHGARGLLHLGFNITPQDETFAAMRDEYLKLYETHICLHTRLFPGMLELLENLENRGIHWGVVTNKPARFTLPLMEQLGLAQRAGCIISGDTTAHSKPHPEPMFAAASEIGAAPESCLYLGDAERDVEAAIAAGMRALIANYGYLSADDQPDNWGAHGRIDSPQDIISFLA</sequence>
<evidence type="ECO:0000256" key="2">
    <source>
        <dbReference type="ARBA" id="ARBA00004818"/>
    </source>
</evidence>
<evidence type="ECO:0000313" key="9">
    <source>
        <dbReference type="EMBL" id="TCV90538.1"/>
    </source>
</evidence>
<dbReference type="Proteomes" id="UP000295367">
    <property type="component" value="Unassembled WGS sequence"/>
</dbReference>
<evidence type="ECO:0000256" key="7">
    <source>
        <dbReference type="ARBA" id="ARBA00023277"/>
    </source>
</evidence>
<keyword evidence="6" id="KW-0460">Magnesium</keyword>
<evidence type="ECO:0000256" key="8">
    <source>
        <dbReference type="ARBA" id="ARBA00059247"/>
    </source>
</evidence>
<keyword evidence="4" id="KW-0479">Metal-binding</keyword>
<evidence type="ECO:0000256" key="4">
    <source>
        <dbReference type="ARBA" id="ARBA00022723"/>
    </source>
</evidence>
<dbReference type="GO" id="GO:0046872">
    <property type="term" value="F:metal ion binding"/>
    <property type="evidence" value="ECO:0007669"/>
    <property type="project" value="UniProtKB-KW"/>
</dbReference>
<evidence type="ECO:0000256" key="6">
    <source>
        <dbReference type="ARBA" id="ARBA00022842"/>
    </source>
</evidence>
<keyword evidence="7" id="KW-0119">Carbohydrate metabolism</keyword>
<keyword evidence="10" id="KW-1185">Reference proteome</keyword>
<comment type="catalytic activity">
    <reaction evidence="1">
        <text>2-phosphoglycolate + H2O = glycolate + phosphate</text>
        <dbReference type="Rhea" id="RHEA:14369"/>
        <dbReference type="ChEBI" id="CHEBI:15377"/>
        <dbReference type="ChEBI" id="CHEBI:29805"/>
        <dbReference type="ChEBI" id="CHEBI:43474"/>
        <dbReference type="ChEBI" id="CHEBI:58033"/>
        <dbReference type="EC" id="3.1.3.18"/>
    </reaction>
</comment>
<evidence type="ECO:0000256" key="5">
    <source>
        <dbReference type="ARBA" id="ARBA00022801"/>
    </source>
</evidence>
<dbReference type="PANTHER" id="PTHR43434">
    <property type="entry name" value="PHOSPHOGLYCOLATE PHOSPHATASE"/>
    <property type="match status" value="1"/>
</dbReference>
<organism evidence="9 10">
    <name type="scientific">Sulfurirhabdus autotrophica</name>
    <dbReference type="NCBI Taxonomy" id="1706046"/>
    <lineage>
        <taxon>Bacteria</taxon>
        <taxon>Pseudomonadati</taxon>
        <taxon>Pseudomonadota</taxon>
        <taxon>Betaproteobacteria</taxon>
        <taxon>Nitrosomonadales</taxon>
        <taxon>Sulfuricellaceae</taxon>
        <taxon>Sulfurirhabdus</taxon>
    </lineage>
</organism>
<proteinExistence type="predicted"/>
<dbReference type="EC" id="3.1.3.18" evidence="3"/>
<dbReference type="FunFam" id="3.40.50.1000:FF:000022">
    <property type="entry name" value="Phosphoglycolate phosphatase"/>
    <property type="match status" value="1"/>
</dbReference>
<comment type="caution">
    <text evidence="9">The sequence shown here is derived from an EMBL/GenBank/DDBJ whole genome shotgun (WGS) entry which is preliminary data.</text>
</comment>
<dbReference type="PRINTS" id="PR00413">
    <property type="entry name" value="HADHALOGNASE"/>
</dbReference>
<dbReference type="GO" id="GO:0006281">
    <property type="term" value="P:DNA repair"/>
    <property type="evidence" value="ECO:0007669"/>
    <property type="project" value="TreeGrafter"/>
</dbReference>
<comment type="function">
    <text evidence="8">Specifically catalyzes the dephosphorylation of 2-phosphoglycolate. Is involved in the dissimilation of the intracellular 2-phosphoglycolate formed during the DNA repair of 3'-phosphoglycolate ends, a major class of DNA lesions induced by oxidative stress.</text>
</comment>
<reference evidence="9 10" key="1">
    <citation type="submission" date="2019-03" db="EMBL/GenBank/DDBJ databases">
        <title>Genomic Encyclopedia of Type Strains, Phase IV (KMG-IV): sequencing the most valuable type-strain genomes for metagenomic binning, comparative biology and taxonomic classification.</title>
        <authorList>
            <person name="Goeker M."/>
        </authorList>
    </citation>
    <scope>NUCLEOTIDE SEQUENCE [LARGE SCALE GENOMIC DNA]</scope>
    <source>
        <strain evidence="9 10">DSM 100309</strain>
    </source>
</reference>
<dbReference type="AlphaFoldDB" id="A0A4R3YH08"/>
<dbReference type="PANTHER" id="PTHR43434:SF23">
    <property type="entry name" value="PHOSPHOGLYCOLATE PHOSPHATASE"/>
    <property type="match status" value="1"/>
</dbReference>
<evidence type="ECO:0000256" key="3">
    <source>
        <dbReference type="ARBA" id="ARBA00013078"/>
    </source>
</evidence>
<dbReference type="Gene3D" id="1.10.150.240">
    <property type="entry name" value="Putative phosphatase, domain 2"/>
    <property type="match status" value="1"/>
</dbReference>
<evidence type="ECO:0000256" key="1">
    <source>
        <dbReference type="ARBA" id="ARBA00000830"/>
    </source>
</evidence>
<comment type="pathway">
    <text evidence="2">Organic acid metabolism; glycolate biosynthesis; glycolate from 2-phosphoglycolate: step 1/1.</text>
</comment>
<dbReference type="SUPFAM" id="SSF56784">
    <property type="entry name" value="HAD-like"/>
    <property type="match status" value="1"/>
</dbReference>
<dbReference type="InterPro" id="IPR036412">
    <property type="entry name" value="HAD-like_sf"/>
</dbReference>
<dbReference type="RefSeq" id="WP_124947533.1">
    <property type="nucleotide sequence ID" value="NZ_BHVT01000073.1"/>
</dbReference>
<dbReference type="Pfam" id="PF13419">
    <property type="entry name" value="HAD_2"/>
    <property type="match status" value="1"/>
</dbReference>
<dbReference type="InterPro" id="IPR050155">
    <property type="entry name" value="HAD-like_hydrolase_sf"/>
</dbReference>
<dbReference type="InterPro" id="IPR006439">
    <property type="entry name" value="HAD-SF_hydro_IA"/>
</dbReference>
<dbReference type="NCBIfam" id="TIGR01549">
    <property type="entry name" value="HAD-SF-IA-v1"/>
    <property type="match status" value="1"/>
</dbReference>
<name>A0A4R3YH08_9PROT</name>
<protein>
    <recommendedName>
        <fullName evidence="3">phosphoglycolate phosphatase</fullName>
        <ecNumber evidence="3">3.1.3.18</ecNumber>
    </recommendedName>
</protein>
<dbReference type="Gene3D" id="3.40.50.1000">
    <property type="entry name" value="HAD superfamily/HAD-like"/>
    <property type="match status" value="1"/>
</dbReference>
<gene>
    <name evidence="9" type="ORF">EDC63_101511</name>
</gene>
<dbReference type="InterPro" id="IPR023198">
    <property type="entry name" value="PGP-like_dom2"/>
</dbReference>